<keyword evidence="3" id="KW-1185">Reference proteome</keyword>
<dbReference type="AlphaFoldDB" id="A0A5B7I7J3"/>
<sequence length="114" mass="12996">MFLPQHLDFLERYKPSRSHAPQTILHLQCIDTSENTSTTTPTKPSIQQHPGTSHHIRAPSRDAGHHQPQHRVLILATDSRMSLESKVTPFFRTLPNVYSARRRWGGLCRGIPPN</sequence>
<organism evidence="2 3">
    <name type="scientific">Portunus trituberculatus</name>
    <name type="common">Swimming crab</name>
    <name type="synonym">Neptunus trituberculatus</name>
    <dbReference type="NCBI Taxonomy" id="210409"/>
    <lineage>
        <taxon>Eukaryota</taxon>
        <taxon>Metazoa</taxon>
        <taxon>Ecdysozoa</taxon>
        <taxon>Arthropoda</taxon>
        <taxon>Crustacea</taxon>
        <taxon>Multicrustacea</taxon>
        <taxon>Malacostraca</taxon>
        <taxon>Eumalacostraca</taxon>
        <taxon>Eucarida</taxon>
        <taxon>Decapoda</taxon>
        <taxon>Pleocyemata</taxon>
        <taxon>Brachyura</taxon>
        <taxon>Eubrachyura</taxon>
        <taxon>Portunoidea</taxon>
        <taxon>Portunidae</taxon>
        <taxon>Portuninae</taxon>
        <taxon>Portunus</taxon>
    </lineage>
</organism>
<feature type="compositionally biased region" description="Low complexity" evidence="1">
    <location>
        <begin position="34"/>
        <end position="45"/>
    </location>
</feature>
<evidence type="ECO:0000313" key="3">
    <source>
        <dbReference type="Proteomes" id="UP000324222"/>
    </source>
</evidence>
<evidence type="ECO:0000313" key="2">
    <source>
        <dbReference type="EMBL" id="MPC78283.1"/>
    </source>
</evidence>
<name>A0A5B7I7J3_PORTR</name>
<proteinExistence type="predicted"/>
<accession>A0A5B7I7J3</accession>
<reference evidence="2 3" key="1">
    <citation type="submission" date="2019-05" db="EMBL/GenBank/DDBJ databases">
        <title>Another draft genome of Portunus trituberculatus and its Hox gene families provides insights of decapod evolution.</title>
        <authorList>
            <person name="Jeong J.-H."/>
            <person name="Song I."/>
            <person name="Kim S."/>
            <person name="Choi T."/>
            <person name="Kim D."/>
            <person name="Ryu S."/>
            <person name="Kim W."/>
        </authorList>
    </citation>
    <scope>NUCLEOTIDE SEQUENCE [LARGE SCALE GENOMIC DNA]</scope>
    <source>
        <tissue evidence="2">Muscle</tissue>
    </source>
</reference>
<dbReference type="EMBL" id="VSRR010048022">
    <property type="protein sequence ID" value="MPC78283.1"/>
    <property type="molecule type" value="Genomic_DNA"/>
</dbReference>
<comment type="caution">
    <text evidence="2">The sequence shown here is derived from an EMBL/GenBank/DDBJ whole genome shotgun (WGS) entry which is preliminary data.</text>
</comment>
<dbReference type="Proteomes" id="UP000324222">
    <property type="component" value="Unassembled WGS sequence"/>
</dbReference>
<protein>
    <submittedName>
        <fullName evidence="2">Uncharacterized protein</fullName>
    </submittedName>
</protein>
<feature type="region of interest" description="Disordered" evidence="1">
    <location>
        <begin position="34"/>
        <end position="69"/>
    </location>
</feature>
<evidence type="ECO:0000256" key="1">
    <source>
        <dbReference type="SAM" id="MobiDB-lite"/>
    </source>
</evidence>
<gene>
    <name evidence="2" type="ORF">E2C01_072768</name>
</gene>